<dbReference type="AlphaFoldDB" id="A0ABD3XUQ0"/>
<sequence length="56" mass="6562">LSFVLMDPNNSKSTDLEEVSSQPTERRVRTLSVKGMEMYETTRDEYCQIRESLEEC</sequence>
<feature type="region of interest" description="Disordered" evidence="1">
    <location>
        <begin position="1"/>
        <end position="27"/>
    </location>
</feature>
<keyword evidence="3" id="KW-1185">Reference proteome</keyword>
<evidence type="ECO:0000313" key="2">
    <source>
        <dbReference type="EMBL" id="KAL3889944.1"/>
    </source>
</evidence>
<dbReference type="Proteomes" id="UP001634394">
    <property type="component" value="Unassembled WGS sequence"/>
</dbReference>
<feature type="compositionally biased region" description="Polar residues" evidence="1">
    <location>
        <begin position="8"/>
        <end position="23"/>
    </location>
</feature>
<protein>
    <submittedName>
        <fullName evidence="2">Uncharacterized protein</fullName>
    </submittedName>
</protein>
<feature type="non-terminal residue" evidence="2">
    <location>
        <position position="1"/>
    </location>
</feature>
<gene>
    <name evidence="2" type="ORF">ACJMK2_002260</name>
</gene>
<organism evidence="2 3">
    <name type="scientific">Sinanodonta woodiana</name>
    <name type="common">Chinese pond mussel</name>
    <name type="synonym">Anodonta woodiana</name>
    <dbReference type="NCBI Taxonomy" id="1069815"/>
    <lineage>
        <taxon>Eukaryota</taxon>
        <taxon>Metazoa</taxon>
        <taxon>Spiralia</taxon>
        <taxon>Lophotrochozoa</taxon>
        <taxon>Mollusca</taxon>
        <taxon>Bivalvia</taxon>
        <taxon>Autobranchia</taxon>
        <taxon>Heteroconchia</taxon>
        <taxon>Palaeoheterodonta</taxon>
        <taxon>Unionida</taxon>
        <taxon>Unionoidea</taxon>
        <taxon>Unionidae</taxon>
        <taxon>Unioninae</taxon>
        <taxon>Sinanodonta</taxon>
    </lineage>
</organism>
<reference evidence="2 3" key="1">
    <citation type="submission" date="2024-11" db="EMBL/GenBank/DDBJ databases">
        <title>Chromosome-level genome assembly of the freshwater bivalve Anodonta woodiana.</title>
        <authorList>
            <person name="Chen X."/>
        </authorList>
    </citation>
    <scope>NUCLEOTIDE SEQUENCE [LARGE SCALE GENOMIC DNA]</scope>
    <source>
        <strain evidence="2">MN2024</strain>
        <tissue evidence="2">Gills</tissue>
    </source>
</reference>
<evidence type="ECO:0000256" key="1">
    <source>
        <dbReference type="SAM" id="MobiDB-lite"/>
    </source>
</evidence>
<dbReference type="EMBL" id="JBJQND010000001">
    <property type="protein sequence ID" value="KAL3889944.1"/>
    <property type="molecule type" value="Genomic_DNA"/>
</dbReference>
<evidence type="ECO:0000313" key="3">
    <source>
        <dbReference type="Proteomes" id="UP001634394"/>
    </source>
</evidence>
<accession>A0ABD3XUQ0</accession>
<proteinExistence type="predicted"/>
<name>A0ABD3XUQ0_SINWO</name>
<comment type="caution">
    <text evidence="2">The sequence shown here is derived from an EMBL/GenBank/DDBJ whole genome shotgun (WGS) entry which is preliminary data.</text>
</comment>